<name>A0AA88DVP7_FICCA</name>
<proteinExistence type="predicted"/>
<comment type="caution">
    <text evidence="2">The sequence shown here is derived from an EMBL/GenBank/DDBJ whole genome shotgun (WGS) entry which is preliminary data.</text>
</comment>
<feature type="region of interest" description="Disordered" evidence="1">
    <location>
        <begin position="51"/>
        <end position="72"/>
    </location>
</feature>
<dbReference type="Proteomes" id="UP001187192">
    <property type="component" value="Unassembled WGS sequence"/>
</dbReference>
<evidence type="ECO:0000313" key="2">
    <source>
        <dbReference type="EMBL" id="GMN62790.1"/>
    </source>
</evidence>
<evidence type="ECO:0000256" key="1">
    <source>
        <dbReference type="SAM" id="MobiDB-lite"/>
    </source>
</evidence>
<protein>
    <submittedName>
        <fullName evidence="2">Uncharacterized protein</fullName>
    </submittedName>
</protein>
<accession>A0AA88DVP7</accession>
<keyword evidence="3" id="KW-1185">Reference proteome</keyword>
<dbReference type="AlphaFoldDB" id="A0AA88DVP7"/>
<feature type="region of interest" description="Disordered" evidence="1">
    <location>
        <begin position="1"/>
        <end position="34"/>
    </location>
</feature>
<reference evidence="2" key="1">
    <citation type="submission" date="2023-07" db="EMBL/GenBank/DDBJ databases">
        <title>draft genome sequence of fig (Ficus carica).</title>
        <authorList>
            <person name="Takahashi T."/>
            <person name="Nishimura K."/>
        </authorList>
    </citation>
    <scope>NUCLEOTIDE SEQUENCE</scope>
</reference>
<sequence length="150" mass="16194">MVTRSCGGRIIRSPGSSAGDPNRGPFSDDMATRPDFTTSSRYVTHPDWVVLGDDLPSPNTPPRGMIPMTGRGPQGLRSTYYLTSDLSPVTVHINSRLPSPTTTQHHIATTRHLPRLGAARLMLVAGHSSVLCTKSGTRGISPLDQWHLQA</sequence>
<evidence type="ECO:0000313" key="3">
    <source>
        <dbReference type="Proteomes" id="UP001187192"/>
    </source>
</evidence>
<dbReference type="EMBL" id="BTGU01000135">
    <property type="protein sequence ID" value="GMN62790.1"/>
    <property type="molecule type" value="Genomic_DNA"/>
</dbReference>
<organism evidence="2 3">
    <name type="scientific">Ficus carica</name>
    <name type="common">Common fig</name>
    <dbReference type="NCBI Taxonomy" id="3494"/>
    <lineage>
        <taxon>Eukaryota</taxon>
        <taxon>Viridiplantae</taxon>
        <taxon>Streptophyta</taxon>
        <taxon>Embryophyta</taxon>
        <taxon>Tracheophyta</taxon>
        <taxon>Spermatophyta</taxon>
        <taxon>Magnoliopsida</taxon>
        <taxon>eudicotyledons</taxon>
        <taxon>Gunneridae</taxon>
        <taxon>Pentapetalae</taxon>
        <taxon>rosids</taxon>
        <taxon>fabids</taxon>
        <taxon>Rosales</taxon>
        <taxon>Moraceae</taxon>
        <taxon>Ficeae</taxon>
        <taxon>Ficus</taxon>
    </lineage>
</organism>
<gene>
    <name evidence="2" type="ORF">TIFTF001_031870</name>
</gene>